<protein>
    <submittedName>
        <fullName evidence="1">Uncharacterized protein</fullName>
    </submittedName>
</protein>
<dbReference type="EMBL" id="GGEC01084949">
    <property type="protein sequence ID" value="MBX65433.1"/>
    <property type="molecule type" value="Transcribed_RNA"/>
</dbReference>
<name>A0A2P2QEJ8_RHIMU</name>
<evidence type="ECO:0000313" key="1">
    <source>
        <dbReference type="EMBL" id="MBX65433.1"/>
    </source>
</evidence>
<organism evidence="1">
    <name type="scientific">Rhizophora mucronata</name>
    <name type="common">Asiatic mangrove</name>
    <dbReference type="NCBI Taxonomy" id="61149"/>
    <lineage>
        <taxon>Eukaryota</taxon>
        <taxon>Viridiplantae</taxon>
        <taxon>Streptophyta</taxon>
        <taxon>Embryophyta</taxon>
        <taxon>Tracheophyta</taxon>
        <taxon>Spermatophyta</taxon>
        <taxon>Magnoliopsida</taxon>
        <taxon>eudicotyledons</taxon>
        <taxon>Gunneridae</taxon>
        <taxon>Pentapetalae</taxon>
        <taxon>rosids</taxon>
        <taxon>fabids</taxon>
        <taxon>Malpighiales</taxon>
        <taxon>Rhizophoraceae</taxon>
        <taxon>Rhizophora</taxon>
    </lineage>
</organism>
<sequence>MSLSEHCRDHLGTPCSIGFLPFPSLSGKSFLLDPFGVVYRLKLYNNMGGWHAASLTMAWFFPYLG</sequence>
<proteinExistence type="predicted"/>
<accession>A0A2P2QEJ8</accession>
<dbReference type="AlphaFoldDB" id="A0A2P2QEJ8"/>
<reference evidence="1" key="1">
    <citation type="submission" date="2018-02" db="EMBL/GenBank/DDBJ databases">
        <title>Rhizophora mucronata_Transcriptome.</title>
        <authorList>
            <person name="Meera S.P."/>
            <person name="Sreeshan A."/>
            <person name="Augustine A."/>
        </authorList>
    </citation>
    <scope>NUCLEOTIDE SEQUENCE</scope>
    <source>
        <tissue evidence="1">Leaf</tissue>
    </source>
</reference>